<evidence type="ECO:0000256" key="8">
    <source>
        <dbReference type="ARBA" id="ARBA00022842"/>
    </source>
</evidence>
<dbReference type="GO" id="GO:0005953">
    <property type="term" value="C:CAAX-protein geranylgeranyltransferase complex"/>
    <property type="evidence" value="ECO:0007669"/>
    <property type="project" value="TreeGrafter"/>
</dbReference>
<comment type="similarity">
    <text evidence="2">Belongs to the protein prenyltransferase subunit alpha family.</text>
</comment>
<dbReference type="InterPro" id="IPR002088">
    <property type="entry name" value="Prenyl_trans_a"/>
</dbReference>
<evidence type="ECO:0000256" key="13">
    <source>
        <dbReference type="ARBA" id="ARBA00043219"/>
    </source>
</evidence>
<evidence type="ECO:0000256" key="6">
    <source>
        <dbReference type="ARBA" id="ARBA00022679"/>
    </source>
</evidence>
<dbReference type="Gene3D" id="1.25.40.120">
    <property type="entry name" value="Protein prenylyltransferase"/>
    <property type="match status" value="1"/>
</dbReference>
<dbReference type="GO" id="GO:0004662">
    <property type="term" value="F:CAAX-protein geranylgeranyltransferase activity"/>
    <property type="evidence" value="ECO:0007669"/>
    <property type="project" value="UniProtKB-EC"/>
</dbReference>
<dbReference type="Proteomes" id="UP001216638">
    <property type="component" value="Chromosome 3"/>
</dbReference>
<dbReference type="Pfam" id="PF01239">
    <property type="entry name" value="PPTA"/>
    <property type="match status" value="5"/>
</dbReference>
<dbReference type="EC" id="2.5.1.59" evidence="3"/>
<keyword evidence="7" id="KW-0677">Repeat</keyword>
<evidence type="ECO:0000313" key="15">
    <source>
        <dbReference type="Proteomes" id="UP001216638"/>
    </source>
</evidence>
<evidence type="ECO:0000313" key="14">
    <source>
        <dbReference type="EMBL" id="WFC96166.1"/>
    </source>
</evidence>
<dbReference type="PROSITE" id="PS51147">
    <property type="entry name" value="PFTA"/>
    <property type="match status" value="5"/>
</dbReference>
<organism evidence="14 15">
    <name type="scientific">Malassezia brasiliensis</name>
    <dbReference type="NCBI Taxonomy" id="1821822"/>
    <lineage>
        <taxon>Eukaryota</taxon>
        <taxon>Fungi</taxon>
        <taxon>Dikarya</taxon>
        <taxon>Basidiomycota</taxon>
        <taxon>Ustilaginomycotina</taxon>
        <taxon>Malasseziomycetes</taxon>
        <taxon>Malasseziales</taxon>
        <taxon>Malasseziaceae</taxon>
        <taxon>Malassezia</taxon>
    </lineage>
</organism>
<evidence type="ECO:0000256" key="7">
    <source>
        <dbReference type="ARBA" id="ARBA00022737"/>
    </source>
</evidence>
<comment type="cofactor">
    <cofactor evidence="1">
        <name>Mg(2+)</name>
        <dbReference type="ChEBI" id="CHEBI:18420"/>
    </cofactor>
</comment>
<reference evidence="14" key="1">
    <citation type="submission" date="2023-03" db="EMBL/GenBank/DDBJ databases">
        <title>Mating type loci evolution in Malassezia.</title>
        <authorList>
            <person name="Coelho M.A."/>
        </authorList>
    </citation>
    <scope>NUCLEOTIDE SEQUENCE</scope>
    <source>
        <strain evidence="14">CBS 14135</strain>
    </source>
</reference>
<sequence>MDLFRALKQMYPGHVEASDRALQLTAHLVCLNPANYSIWQYRAEVLLQLSEADGNHDRLRRELDFLDEFAKHNMKNYQIWQHRRIIVSVLGDPSRELDFTRANLSLDAKNYHTWAYRQWVLAHFGGLHEHEEKLRAPGAGAFPQLWDGELAFVDEMLKEDIRNNSAYNHRWFCIFGRSAEGRRINLSLQATRDAEIAYALEKIAMAPNNASPWNYLRGLCTALEPRKPMGDIVSEVATFVSDRDHVRSAEHPETDEAGRTPPHALEWLLDSAIEQYQATQDESLRKEVHAILARLRHADPARTKYWNFRALTLP</sequence>
<keyword evidence="5" id="KW-0637">Prenyltransferase</keyword>
<keyword evidence="15" id="KW-1185">Reference proteome</keyword>
<gene>
    <name evidence="14" type="primary">RAM2</name>
    <name evidence="14" type="ORF">MBRA1_002822</name>
</gene>
<evidence type="ECO:0000256" key="3">
    <source>
        <dbReference type="ARBA" id="ARBA00012700"/>
    </source>
</evidence>
<evidence type="ECO:0000256" key="4">
    <source>
        <dbReference type="ARBA" id="ARBA00012702"/>
    </source>
</evidence>
<evidence type="ECO:0000256" key="11">
    <source>
        <dbReference type="ARBA" id="ARBA00042436"/>
    </source>
</evidence>
<evidence type="ECO:0000256" key="9">
    <source>
        <dbReference type="ARBA" id="ARBA00040965"/>
    </source>
</evidence>
<evidence type="ECO:0000256" key="1">
    <source>
        <dbReference type="ARBA" id="ARBA00001946"/>
    </source>
</evidence>
<dbReference type="EC" id="2.5.1.58" evidence="4"/>
<dbReference type="SUPFAM" id="SSF48439">
    <property type="entry name" value="Protein prenylyltransferase"/>
    <property type="match status" value="1"/>
</dbReference>
<accession>A0AAF0IQK8</accession>
<dbReference type="GO" id="GO:0005965">
    <property type="term" value="C:protein farnesyltransferase complex"/>
    <property type="evidence" value="ECO:0007669"/>
    <property type="project" value="TreeGrafter"/>
</dbReference>
<dbReference type="PANTHER" id="PTHR11129">
    <property type="entry name" value="PROTEIN FARNESYLTRANSFERASE ALPHA SUBUNIT/RAB GERANYLGERANYL TRANSFERASE ALPHA SUBUNIT"/>
    <property type="match status" value="1"/>
</dbReference>
<evidence type="ECO:0000256" key="5">
    <source>
        <dbReference type="ARBA" id="ARBA00022602"/>
    </source>
</evidence>
<keyword evidence="8" id="KW-0460">Magnesium</keyword>
<evidence type="ECO:0000256" key="10">
    <source>
        <dbReference type="ARBA" id="ARBA00041392"/>
    </source>
</evidence>
<evidence type="ECO:0000256" key="12">
    <source>
        <dbReference type="ARBA" id="ARBA00043086"/>
    </source>
</evidence>
<protein>
    <recommendedName>
        <fullName evidence="9">Protein farnesyltransferase/geranylgeranyltransferase type-1 subunit alpha</fullName>
        <ecNumber evidence="4">2.5.1.58</ecNumber>
        <ecNumber evidence="3">2.5.1.59</ecNumber>
    </recommendedName>
    <alternativeName>
        <fullName evidence="12">CAAX farnesyltransferase subunit alpha</fullName>
    </alternativeName>
    <alternativeName>
        <fullName evidence="11">FTase-alpha</fullName>
    </alternativeName>
    <alternativeName>
        <fullName evidence="10">Ras proteins prenyltransferase subunit alpha</fullName>
    </alternativeName>
    <alternativeName>
        <fullName evidence="13">Type I protein geranyl-geranyltransferase subunit alpha</fullName>
    </alternativeName>
</protein>
<dbReference type="EMBL" id="CP119953">
    <property type="protein sequence ID" value="WFC96166.1"/>
    <property type="molecule type" value="Genomic_DNA"/>
</dbReference>
<dbReference type="AlphaFoldDB" id="A0AAF0IQK8"/>
<proteinExistence type="inferred from homology"/>
<name>A0AAF0IQK8_9BASI</name>
<keyword evidence="6 14" id="KW-0808">Transferase</keyword>
<dbReference type="PANTHER" id="PTHR11129:SF1">
    <property type="entry name" value="PROTEIN FARNESYLTRANSFERASE_GERANYLGERANYLTRANSFERASE TYPE-1 SUBUNIT ALPHA"/>
    <property type="match status" value="1"/>
</dbReference>
<evidence type="ECO:0000256" key="2">
    <source>
        <dbReference type="ARBA" id="ARBA00006734"/>
    </source>
</evidence>
<dbReference type="GO" id="GO:0004660">
    <property type="term" value="F:protein farnesyltransferase activity"/>
    <property type="evidence" value="ECO:0007669"/>
    <property type="project" value="UniProtKB-EC"/>
</dbReference>